<gene>
    <name evidence="1" type="ORF">BUE93_20365</name>
</gene>
<dbReference type="Proteomes" id="UP000239469">
    <property type="component" value="Unassembled WGS sequence"/>
</dbReference>
<comment type="caution">
    <text evidence="1">The sequence shown here is derived from an EMBL/GenBank/DDBJ whole genome shotgun (WGS) entry which is preliminary data.</text>
</comment>
<sequence length="376" mass="40562">MRLGLIVEDNSIERRYYLIEDGRLTRQEQLPAETDWIIAFEKADQRYPARQRYAPKDALAYVLSQPNVDEEARLLNLSGAPHWAIYARAIDAILDEPAPITPGAALLDLLYPDPVPAQGRIAGLLFGALGQGCVAVLVAHAPNGQVVTQVVPDADEARIAQYIGPFAQGHHLTLSEDLPLFSLDQILALAGAAPRYDREERVLGLPRSRVERLAVQLLGAACLVTLGGAGWEGVQLWAAQREAAAAAAATQTLLTANARRLAAHPLFATQAMSLPVAELFRQAEALWKPTTRVRFEAQGHSVLYTVAVSTRTDAGSSSSQPWLSRANSQQAVEAALLARPPAGLTRSDVRATGDMNVIEIDYGQALPARLAGLVVR</sequence>
<reference evidence="1 2" key="1">
    <citation type="submission" date="2017-01" db="EMBL/GenBank/DDBJ databases">
        <title>New insights into the genetic diversity of Chromobacterium isolated from tropical freshwater lake.</title>
        <authorList>
            <person name="Santos A.B."/>
            <person name="Nascimento A.M."/>
            <person name="Da Silva P.C."/>
        </authorList>
    </citation>
    <scope>NUCLEOTIDE SEQUENCE [LARGE SCALE GENOMIC DNA]</scope>
    <source>
        <strain evidence="1 2">56AF</strain>
    </source>
</reference>
<accession>A0A2S9WZB6</accession>
<protein>
    <submittedName>
        <fullName evidence="1">Uncharacterized protein</fullName>
    </submittedName>
</protein>
<evidence type="ECO:0000313" key="2">
    <source>
        <dbReference type="Proteomes" id="UP000239469"/>
    </source>
</evidence>
<name>A0A2S9WZB6_9NEIS</name>
<evidence type="ECO:0000313" key="1">
    <source>
        <dbReference type="EMBL" id="PRP68803.1"/>
    </source>
</evidence>
<proteinExistence type="predicted"/>
<dbReference type="EMBL" id="MTBD01000037">
    <property type="protein sequence ID" value="PRP68803.1"/>
    <property type="molecule type" value="Genomic_DNA"/>
</dbReference>
<dbReference type="AlphaFoldDB" id="A0A2S9WZB6"/>
<organism evidence="1 2">
    <name type="scientific">Chromobacterium amazonense</name>
    <dbReference type="NCBI Taxonomy" id="1382803"/>
    <lineage>
        <taxon>Bacteria</taxon>
        <taxon>Pseudomonadati</taxon>
        <taxon>Pseudomonadota</taxon>
        <taxon>Betaproteobacteria</taxon>
        <taxon>Neisseriales</taxon>
        <taxon>Chromobacteriaceae</taxon>
        <taxon>Chromobacterium</taxon>
    </lineage>
</organism>